<evidence type="ECO:0000256" key="13">
    <source>
        <dbReference type="RuleBase" id="RU361118"/>
    </source>
</evidence>
<dbReference type="InterPro" id="IPR006379">
    <property type="entry name" value="HAD-SF_hydro_IIB"/>
</dbReference>
<dbReference type="InterPro" id="IPR043169">
    <property type="entry name" value="PMM_cap"/>
</dbReference>
<dbReference type="Pfam" id="PF00226">
    <property type="entry name" value="DnaJ"/>
    <property type="match status" value="1"/>
</dbReference>
<dbReference type="InterPro" id="IPR001623">
    <property type="entry name" value="DnaJ_domain"/>
</dbReference>
<dbReference type="GO" id="GO:0006013">
    <property type="term" value="P:mannose metabolic process"/>
    <property type="evidence" value="ECO:0007669"/>
    <property type="project" value="TreeGrafter"/>
</dbReference>
<comment type="subunit">
    <text evidence="4 13">Homodimer.</text>
</comment>
<accession>A0A3D8Q6W0</accession>
<dbReference type="FunFam" id="3.30.1240.20:FF:000001">
    <property type="entry name" value="Phosphomannomutase"/>
    <property type="match status" value="1"/>
</dbReference>
<dbReference type="EMBL" id="PVWQ01000028">
    <property type="protein sequence ID" value="RDW57427.1"/>
    <property type="molecule type" value="Genomic_DNA"/>
</dbReference>
<evidence type="ECO:0000313" key="16">
    <source>
        <dbReference type="EMBL" id="RDW57427.1"/>
    </source>
</evidence>
<dbReference type="SUPFAM" id="SSF56784">
    <property type="entry name" value="HAD-like"/>
    <property type="match status" value="1"/>
</dbReference>
<dbReference type="SFLD" id="SFLDF00445">
    <property type="entry name" value="alpha-phosphomannomutase"/>
    <property type="match status" value="1"/>
</dbReference>
<dbReference type="SFLD" id="SFLDG01143">
    <property type="entry name" value="C2.B.3:_Phosphomannomutase_Lik"/>
    <property type="match status" value="1"/>
</dbReference>
<keyword evidence="7 12" id="KW-0479">Metal-binding</keyword>
<name>A0A3D8Q6W0_9EURO</name>
<feature type="binding site" evidence="12">
    <location>
        <position position="456"/>
    </location>
    <ligand>
        <name>Mg(2+)</name>
        <dbReference type="ChEBI" id="CHEBI:18420"/>
        <label>1</label>
    </ligand>
</feature>
<sequence length="482" mass="53884">MPKLPDFYKVLGVAPTASQREIRTAYKRESLKSHPDRVPEGSPEKAARTRKFQEINDAYYTLSDNSRRREYDARRNLEQEMDEDEGLPGGDGGFWSSFGFGSADREERSNEQFGSVFEEMLREEGMDGAESQGAKGHFWSIVGGASGGALGFIMANAPGAIAGAVAGNRLGAVRDARGRSVYEVFLELPATDRARLLSQLAAKVFQHTMGHIMSTVAGAGVYPALENRPLKDTICLFDVDNTLTPARRHATNEMLQVLSQLRQKCAIGSVGGSDFSKQQEQLGSSSVNVTSLFDFCFAENGLTAYRLGKPLTGNSFIEWIGEERYQKLVNFILRYIADLEIPKKRGTFIEFRNGMINVSPIGRNASVEERNDFQEYDRVHNIRGPFVEALKKEFPDYGLSYSIGGQISFDVFPTGWDKTYCLRHVEAEREISGIDYKTIHFFGDKTFPGGNDFEIYDDARTIGHSVKDPEDCLKQLRELFQL</sequence>
<dbReference type="GeneID" id="38121881"/>
<dbReference type="SFLD" id="SFLDG01140">
    <property type="entry name" value="C2.B:_Phosphomannomutase_and_P"/>
    <property type="match status" value="1"/>
</dbReference>
<keyword evidence="6 13" id="KW-0963">Cytoplasm</keyword>
<protein>
    <recommendedName>
        <fullName evidence="5 13">Phosphomannomutase</fullName>
        <ecNumber evidence="5 13">5.4.2.8</ecNumber>
    </recommendedName>
</protein>
<dbReference type="PANTHER" id="PTHR10466">
    <property type="entry name" value="PHOSPHOMANNOMUTASE"/>
    <property type="match status" value="1"/>
</dbReference>
<feature type="active site" description="Nucleophile" evidence="10">
    <location>
        <position position="238"/>
    </location>
</feature>
<dbReference type="Proteomes" id="UP000256690">
    <property type="component" value="Unassembled WGS sequence"/>
</dbReference>
<comment type="cofactor">
    <cofactor evidence="12">
        <name>Mg(2+)</name>
        <dbReference type="ChEBI" id="CHEBI:18420"/>
    </cofactor>
</comment>
<dbReference type="InterPro" id="IPR023214">
    <property type="entry name" value="HAD_sf"/>
</dbReference>
<dbReference type="PANTHER" id="PTHR10466:SF0">
    <property type="entry name" value="PHOSPHOMANNOMUTASE"/>
    <property type="match status" value="1"/>
</dbReference>
<comment type="similarity">
    <text evidence="3 13">Belongs to the eukaryotic PMM family.</text>
</comment>
<dbReference type="STRING" id="1810919.A0A3D8Q6W0"/>
<evidence type="ECO:0000256" key="1">
    <source>
        <dbReference type="ARBA" id="ARBA00004496"/>
    </source>
</evidence>
<feature type="binding site" evidence="12">
    <location>
        <position position="240"/>
    </location>
    <ligand>
        <name>Mg(2+)</name>
        <dbReference type="ChEBI" id="CHEBI:18420"/>
        <label>1</label>
    </ligand>
</feature>
<dbReference type="AlphaFoldDB" id="A0A3D8Q6W0"/>
<comment type="catalytic activity">
    <reaction evidence="13">
        <text>alpha-D-mannose 1-phosphate = D-mannose 6-phosphate</text>
        <dbReference type="Rhea" id="RHEA:11140"/>
        <dbReference type="ChEBI" id="CHEBI:58409"/>
        <dbReference type="ChEBI" id="CHEBI:58735"/>
        <dbReference type="EC" id="5.4.2.8"/>
    </reaction>
</comment>
<feature type="binding site" evidence="11">
    <location>
        <position position="408"/>
    </location>
    <ligand>
        <name>alpha-D-mannose 1-phosphate</name>
        <dbReference type="ChEBI" id="CHEBI:58409"/>
    </ligand>
</feature>
<feature type="region of interest" description="Disordered" evidence="14">
    <location>
        <begin position="27"/>
        <end position="50"/>
    </location>
</feature>
<dbReference type="SMART" id="SM00271">
    <property type="entry name" value="DnaJ"/>
    <property type="match status" value="1"/>
</dbReference>
<dbReference type="UniPathway" id="UPA00126">
    <property type="reaction ID" value="UER00424"/>
</dbReference>
<dbReference type="GO" id="GO:0046872">
    <property type="term" value="F:metal ion binding"/>
    <property type="evidence" value="ECO:0007669"/>
    <property type="project" value="UniProtKB-KW"/>
</dbReference>
<dbReference type="Pfam" id="PF03332">
    <property type="entry name" value="PMM"/>
    <property type="match status" value="1"/>
</dbReference>
<evidence type="ECO:0000256" key="12">
    <source>
        <dbReference type="PIRSR" id="PIRSR605002-3"/>
    </source>
</evidence>
<dbReference type="GO" id="GO:0006487">
    <property type="term" value="P:protein N-linked glycosylation"/>
    <property type="evidence" value="ECO:0007669"/>
    <property type="project" value="TreeGrafter"/>
</dbReference>
<evidence type="ECO:0000256" key="2">
    <source>
        <dbReference type="ARBA" id="ARBA00004699"/>
    </source>
</evidence>
<dbReference type="SUPFAM" id="SSF46565">
    <property type="entry name" value="Chaperone J-domain"/>
    <property type="match status" value="1"/>
</dbReference>
<gene>
    <name evidence="16" type="ORF">DSM5745_11511</name>
</gene>
<feature type="binding site" evidence="12">
    <location>
        <position position="238"/>
    </location>
    <ligand>
        <name>Mg(2+)</name>
        <dbReference type="ChEBI" id="CHEBI:18420"/>
        <label>1</label>
    </ligand>
</feature>
<feature type="binding site" evidence="11">
    <location>
        <position position="247"/>
    </location>
    <ligand>
        <name>alpha-D-mannose 1-phosphate</name>
        <dbReference type="ChEBI" id="CHEBI:58409"/>
    </ligand>
</feature>
<dbReference type="Gene3D" id="3.30.1240.20">
    <property type="match status" value="1"/>
</dbReference>
<dbReference type="EC" id="5.4.2.8" evidence="5 13"/>
<dbReference type="Gene3D" id="3.40.50.1000">
    <property type="entry name" value="HAD superfamily/HAD-like"/>
    <property type="match status" value="1"/>
</dbReference>
<feature type="binding site" evidence="12">
    <location>
        <position position="461"/>
    </location>
    <ligand>
        <name>Mg(2+)</name>
        <dbReference type="ChEBI" id="CHEBI:18420"/>
        <label>1</label>
    </ligand>
</feature>
<feature type="active site" description="Proton donor/acceptor" evidence="10">
    <location>
        <position position="240"/>
    </location>
</feature>
<evidence type="ECO:0000256" key="8">
    <source>
        <dbReference type="ARBA" id="ARBA00022842"/>
    </source>
</evidence>
<evidence type="ECO:0000256" key="9">
    <source>
        <dbReference type="ARBA" id="ARBA00023235"/>
    </source>
</evidence>
<keyword evidence="17" id="KW-1185">Reference proteome</keyword>
<comment type="function">
    <text evidence="13">Involved in the synthesis of the GDP-mannose and dolichol-phosphate-mannose required for a number of critical mannosyl transfer reactions.</text>
</comment>
<dbReference type="PRINTS" id="PR00625">
    <property type="entry name" value="JDOMAIN"/>
</dbReference>
<feature type="binding site" evidence="11">
    <location>
        <position position="410"/>
    </location>
    <ligand>
        <name>alpha-D-mannose 1-phosphate</name>
        <dbReference type="ChEBI" id="CHEBI:58409"/>
    </ligand>
</feature>
<dbReference type="InterPro" id="IPR005002">
    <property type="entry name" value="PMM"/>
</dbReference>
<proteinExistence type="inferred from homology"/>
<comment type="caution">
    <text evidence="16">The sequence shown here is derived from an EMBL/GenBank/DDBJ whole genome shotgun (WGS) entry which is preliminary data.</text>
</comment>
<feature type="domain" description="J" evidence="15">
    <location>
        <begin position="6"/>
        <end position="75"/>
    </location>
</feature>
<comment type="pathway">
    <text evidence="2 13">Nucleotide-sugar biosynthesis; GDP-alpha-D-mannose biosynthesis; alpha-D-mannose 1-phosphate from D-fructose 6-phosphate: step 2/2.</text>
</comment>
<dbReference type="Gene3D" id="1.10.287.110">
    <property type="entry name" value="DnaJ domain"/>
    <property type="match status" value="1"/>
</dbReference>
<dbReference type="GO" id="GO:0005829">
    <property type="term" value="C:cytosol"/>
    <property type="evidence" value="ECO:0007669"/>
    <property type="project" value="TreeGrafter"/>
</dbReference>
<evidence type="ECO:0000256" key="11">
    <source>
        <dbReference type="PIRSR" id="PIRSR605002-2"/>
    </source>
</evidence>
<dbReference type="GO" id="GO:0009298">
    <property type="term" value="P:GDP-mannose biosynthetic process"/>
    <property type="evidence" value="ECO:0007669"/>
    <property type="project" value="UniProtKB-UniPathway"/>
</dbReference>
<reference evidence="16 17" key="1">
    <citation type="journal article" date="2018" name="IMA Fungus">
        <title>IMA Genome-F 9: Draft genome sequence of Annulohypoxylon stygium, Aspergillus mulundensis, Berkeleyomyces basicola (syn. Thielaviopsis basicola), Ceratocystis smalleyi, two Cercospora beticola strains, Coleophoma cylindrospora, Fusarium fracticaudum, Phialophora cf. hyalina, and Morchella septimelata.</title>
        <authorList>
            <person name="Wingfield B.D."/>
            <person name="Bills G.F."/>
            <person name="Dong Y."/>
            <person name="Huang W."/>
            <person name="Nel W.J."/>
            <person name="Swalarsk-Parry B.S."/>
            <person name="Vaghefi N."/>
            <person name="Wilken P.M."/>
            <person name="An Z."/>
            <person name="de Beer Z.W."/>
            <person name="De Vos L."/>
            <person name="Chen L."/>
            <person name="Duong T.A."/>
            <person name="Gao Y."/>
            <person name="Hammerbacher A."/>
            <person name="Kikkert J.R."/>
            <person name="Li Y."/>
            <person name="Li H."/>
            <person name="Li K."/>
            <person name="Li Q."/>
            <person name="Liu X."/>
            <person name="Ma X."/>
            <person name="Naidoo K."/>
            <person name="Pethybridge S.J."/>
            <person name="Sun J."/>
            <person name="Steenkamp E.T."/>
            <person name="van der Nest M.A."/>
            <person name="van Wyk S."/>
            <person name="Wingfield M.J."/>
            <person name="Xiong C."/>
            <person name="Yue Q."/>
            <person name="Zhang X."/>
        </authorList>
    </citation>
    <scope>NUCLEOTIDE SEQUENCE [LARGE SCALE GENOMIC DNA]</scope>
    <source>
        <strain evidence="16 17">DSM 5745</strain>
    </source>
</reference>
<evidence type="ECO:0000256" key="10">
    <source>
        <dbReference type="PIRSR" id="PIRSR605002-1"/>
    </source>
</evidence>
<feature type="binding site" evidence="11">
    <location>
        <position position="352"/>
    </location>
    <ligand>
        <name>alpha-D-mannose 1-phosphate</name>
        <dbReference type="ChEBI" id="CHEBI:58409"/>
    </ligand>
</feature>
<feature type="binding site" evidence="11">
    <location>
        <position position="363"/>
    </location>
    <ligand>
        <name>alpha-D-mannose 1-phosphate</name>
        <dbReference type="ChEBI" id="CHEBI:58409"/>
    </ligand>
</feature>
<dbReference type="GO" id="GO:0004615">
    <property type="term" value="F:phosphomannomutase activity"/>
    <property type="evidence" value="ECO:0007669"/>
    <property type="project" value="UniProtKB-EC"/>
</dbReference>
<dbReference type="PROSITE" id="PS50076">
    <property type="entry name" value="DNAJ_2"/>
    <property type="match status" value="1"/>
</dbReference>
<keyword evidence="9 13" id="KW-0413">Isomerase</keyword>
<evidence type="ECO:0000256" key="14">
    <source>
        <dbReference type="SAM" id="MobiDB-lite"/>
    </source>
</evidence>
<comment type="subcellular location">
    <subcellularLocation>
        <location evidence="1 13">Cytoplasm</location>
    </subcellularLocation>
</comment>
<dbReference type="CDD" id="cd02585">
    <property type="entry name" value="HAD_PMM"/>
    <property type="match status" value="1"/>
</dbReference>
<evidence type="ECO:0000259" key="15">
    <source>
        <dbReference type="PROSITE" id="PS50076"/>
    </source>
</evidence>
<evidence type="ECO:0000313" key="17">
    <source>
        <dbReference type="Proteomes" id="UP000256690"/>
    </source>
</evidence>
<dbReference type="OrthoDB" id="10264771at2759"/>
<keyword evidence="8 12" id="KW-0460">Magnesium</keyword>
<dbReference type="RefSeq" id="XP_026597922.1">
    <property type="nucleotide sequence ID" value="XM_026753527.1"/>
</dbReference>
<dbReference type="InterPro" id="IPR036869">
    <property type="entry name" value="J_dom_sf"/>
</dbReference>
<dbReference type="SFLD" id="SFLDS00003">
    <property type="entry name" value="Haloacid_Dehalogenase"/>
    <property type="match status" value="1"/>
</dbReference>
<feature type="binding site" evidence="11">
    <location>
        <position position="370"/>
    </location>
    <ligand>
        <name>alpha-D-mannose 1-phosphate</name>
        <dbReference type="ChEBI" id="CHEBI:58409"/>
    </ligand>
</feature>
<feature type="binding site" evidence="12">
    <location>
        <position position="458"/>
    </location>
    <ligand>
        <name>Mg(2+)</name>
        <dbReference type="ChEBI" id="CHEBI:18420"/>
        <label>1</label>
    </ligand>
</feature>
<evidence type="ECO:0000256" key="6">
    <source>
        <dbReference type="ARBA" id="ARBA00022490"/>
    </source>
</evidence>
<evidence type="ECO:0000256" key="4">
    <source>
        <dbReference type="ARBA" id="ARBA00011738"/>
    </source>
</evidence>
<dbReference type="NCBIfam" id="TIGR01484">
    <property type="entry name" value="HAD-SF-IIB"/>
    <property type="match status" value="1"/>
</dbReference>
<feature type="binding site" evidence="12">
    <location>
        <position position="444"/>
    </location>
    <ligand>
        <name>Mg(2+)</name>
        <dbReference type="ChEBI" id="CHEBI:18420"/>
        <label>1</label>
    </ligand>
</feature>
<dbReference type="CDD" id="cd06257">
    <property type="entry name" value="DnaJ"/>
    <property type="match status" value="1"/>
</dbReference>
<evidence type="ECO:0000256" key="7">
    <source>
        <dbReference type="ARBA" id="ARBA00022723"/>
    </source>
</evidence>
<evidence type="ECO:0000256" key="5">
    <source>
        <dbReference type="ARBA" id="ARBA00012730"/>
    </source>
</evidence>
<organism evidence="16 17">
    <name type="scientific">Aspergillus mulundensis</name>
    <dbReference type="NCBI Taxonomy" id="1810919"/>
    <lineage>
        <taxon>Eukaryota</taxon>
        <taxon>Fungi</taxon>
        <taxon>Dikarya</taxon>
        <taxon>Ascomycota</taxon>
        <taxon>Pezizomycotina</taxon>
        <taxon>Eurotiomycetes</taxon>
        <taxon>Eurotiomycetidae</taxon>
        <taxon>Eurotiales</taxon>
        <taxon>Aspergillaceae</taxon>
        <taxon>Aspergillus</taxon>
        <taxon>Aspergillus subgen. Nidulantes</taxon>
    </lineage>
</organism>
<evidence type="ECO:0000256" key="3">
    <source>
        <dbReference type="ARBA" id="ARBA00009736"/>
    </source>
</evidence>
<dbReference type="InterPro" id="IPR036412">
    <property type="entry name" value="HAD-like_sf"/>
</dbReference>